<keyword evidence="1" id="KW-1133">Transmembrane helix</keyword>
<dbReference type="InterPro" id="IPR021359">
    <property type="entry name" value="DUF2812"/>
</dbReference>
<organism evidence="2 3">
    <name type="scientific">Paenisporosarcina macmurdoensis</name>
    <dbReference type="NCBI Taxonomy" id="212659"/>
    <lineage>
        <taxon>Bacteria</taxon>
        <taxon>Bacillati</taxon>
        <taxon>Bacillota</taxon>
        <taxon>Bacilli</taxon>
        <taxon>Bacillales</taxon>
        <taxon>Caryophanaceae</taxon>
        <taxon>Paenisporosarcina</taxon>
    </lineage>
</organism>
<feature type="transmembrane region" description="Helical" evidence="1">
    <location>
        <begin position="107"/>
        <end position="133"/>
    </location>
</feature>
<feature type="transmembrane region" description="Helical" evidence="1">
    <location>
        <begin position="339"/>
        <end position="360"/>
    </location>
</feature>
<name>A0ABW1LBC3_9BACL</name>
<dbReference type="Pfam" id="PF11193">
    <property type="entry name" value="DUF2812"/>
    <property type="match status" value="2"/>
</dbReference>
<feature type="transmembrane region" description="Helical" evidence="1">
    <location>
        <begin position="306"/>
        <end position="327"/>
    </location>
</feature>
<reference evidence="3" key="1">
    <citation type="journal article" date="2019" name="Int. J. Syst. Evol. Microbiol.">
        <title>The Global Catalogue of Microorganisms (GCM) 10K type strain sequencing project: providing services to taxonomists for standard genome sequencing and annotation.</title>
        <authorList>
            <consortium name="The Broad Institute Genomics Platform"/>
            <consortium name="The Broad Institute Genome Sequencing Center for Infectious Disease"/>
            <person name="Wu L."/>
            <person name="Ma J."/>
        </authorList>
    </citation>
    <scope>NUCLEOTIDE SEQUENCE [LARGE SCALE GENOMIC DNA]</scope>
    <source>
        <strain evidence="3">CCUG 54527</strain>
    </source>
</reference>
<feature type="transmembrane region" description="Helical" evidence="1">
    <location>
        <begin position="145"/>
        <end position="168"/>
    </location>
</feature>
<dbReference type="RefSeq" id="WP_377735397.1">
    <property type="nucleotide sequence ID" value="NZ_JBHSRI010000025.1"/>
</dbReference>
<keyword evidence="3" id="KW-1185">Reference proteome</keyword>
<keyword evidence="1" id="KW-0472">Membrane</keyword>
<sequence length="373" mass="43384">MTTKKWRPLWSYDTEKTEPWLSKLSLQGNRLINVNRFTRIFTFEQGPAEEVQFQVVFDKSRTPLSKVIKESNWQDVFSTGNWRFLKNDSKGISIYPSREGLLKRNRVHFYILAGLAMFCVMPFLSMFLLIWALLTDINSVEPSPYWWIATVYFMSVISILVLTIFITIKLKAFERKYFNSAVNENKTLGKTFTKWKVGWMYAPDLLEKWLSEMAAEGSHLIRVGKSGTNFIFEKGTPSHVSFVCDYQIKTTPSYADIHKSAGWQLKFTSPYSLTKHSLWSQEYAEGEEIPRFTYDVAEQNAQVRKVLLASTGVILYTFAIVVFYLWMSSSFEQEGGWNMFNTFIEWALVISLLSPLMILIKTIKYALRMRATN</sequence>
<dbReference type="EMBL" id="JBHSRI010000025">
    <property type="protein sequence ID" value="MFC6040830.1"/>
    <property type="molecule type" value="Genomic_DNA"/>
</dbReference>
<dbReference type="Proteomes" id="UP001596170">
    <property type="component" value="Unassembled WGS sequence"/>
</dbReference>
<keyword evidence="1" id="KW-0812">Transmembrane</keyword>
<proteinExistence type="predicted"/>
<protein>
    <submittedName>
        <fullName evidence="2">DUF2812 domain-containing protein</fullName>
    </submittedName>
</protein>
<evidence type="ECO:0000313" key="2">
    <source>
        <dbReference type="EMBL" id="MFC6040830.1"/>
    </source>
</evidence>
<accession>A0ABW1LBC3</accession>
<evidence type="ECO:0000313" key="3">
    <source>
        <dbReference type="Proteomes" id="UP001596170"/>
    </source>
</evidence>
<gene>
    <name evidence="2" type="ORF">ACFPYN_15495</name>
</gene>
<comment type="caution">
    <text evidence="2">The sequence shown here is derived from an EMBL/GenBank/DDBJ whole genome shotgun (WGS) entry which is preliminary data.</text>
</comment>
<evidence type="ECO:0000256" key="1">
    <source>
        <dbReference type="SAM" id="Phobius"/>
    </source>
</evidence>